<keyword evidence="1" id="KW-0812">Transmembrane</keyword>
<dbReference type="EMBL" id="BIFR01000001">
    <property type="protein sequence ID" value="GCE11345.1"/>
    <property type="molecule type" value="Genomic_DNA"/>
</dbReference>
<keyword evidence="1" id="KW-1133">Transmembrane helix</keyword>
<feature type="transmembrane region" description="Helical" evidence="1">
    <location>
        <begin position="41"/>
        <end position="64"/>
    </location>
</feature>
<accession>A0A401ZWU6</accession>
<gene>
    <name evidence="2" type="ORF">KTT_12040</name>
</gene>
<name>A0A401ZWU6_9CHLR</name>
<keyword evidence="1" id="KW-0472">Membrane</keyword>
<evidence type="ECO:0000256" key="1">
    <source>
        <dbReference type="SAM" id="Phobius"/>
    </source>
</evidence>
<protein>
    <submittedName>
        <fullName evidence="2">Uncharacterized protein</fullName>
    </submittedName>
</protein>
<dbReference type="AlphaFoldDB" id="A0A401ZWU6"/>
<keyword evidence="3" id="KW-1185">Reference proteome</keyword>
<reference evidence="3" key="1">
    <citation type="submission" date="2018-12" db="EMBL/GenBank/DDBJ databases">
        <title>Tengunoibacter tsumagoiensis gen. nov., sp. nov., Dictyobacter kobayashii sp. nov., D. alpinus sp. nov., and D. joshuensis sp. nov. and description of Dictyobacteraceae fam. nov. within the order Ktedonobacterales isolated from Tengu-no-mugimeshi.</title>
        <authorList>
            <person name="Wang C.M."/>
            <person name="Zheng Y."/>
            <person name="Sakai Y."/>
            <person name="Toyoda A."/>
            <person name="Minakuchi Y."/>
            <person name="Abe K."/>
            <person name="Yokota A."/>
            <person name="Yabe S."/>
        </authorList>
    </citation>
    <scope>NUCLEOTIDE SEQUENCE [LARGE SCALE GENOMIC DNA]</scope>
    <source>
        <strain evidence="3">Uno3</strain>
    </source>
</reference>
<dbReference type="OrthoDB" id="162416at2"/>
<organism evidence="2 3">
    <name type="scientific">Tengunoibacter tsumagoiensis</name>
    <dbReference type="NCBI Taxonomy" id="2014871"/>
    <lineage>
        <taxon>Bacteria</taxon>
        <taxon>Bacillati</taxon>
        <taxon>Chloroflexota</taxon>
        <taxon>Ktedonobacteria</taxon>
        <taxon>Ktedonobacterales</taxon>
        <taxon>Dictyobacteraceae</taxon>
        <taxon>Tengunoibacter</taxon>
    </lineage>
</organism>
<feature type="transmembrane region" description="Helical" evidence="1">
    <location>
        <begin position="126"/>
        <end position="151"/>
    </location>
</feature>
<feature type="transmembrane region" description="Helical" evidence="1">
    <location>
        <begin position="158"/>
        <end position="176"/>
    </location>
</feature>
<dbReference type="RefSeq" id="WP_126579068.1">
    <property type="nucleotide sequence ID" value="NZ_BIFR01000001.1"/>
</dbReference>
<evidence type="ECO:0000313" key="3">
    <source>
        <dbReference type="Proteomes" id="UP000287352"/>
    </source>
</evidence>
<feature type="transmembrane region" description="Helical" evidence="1">
    <location>
        <begin position="15"/>
        <end position="35"/>
    </location>
</feature>
<evidence type="ECO:0000313" key="2">
    <source>
        <dbReference type="EMBL" id="GCE11345.1"/>
    </source>
</evidence>
<sequence>MDRLRYELRLMGRRVVLTPLIIILAFSLIGIAMHINQQNPARLLSSILDMFLPLAAGVIVATIASKDAALELQLTMPRLYSRTTILRLSLIVLWTLLLSFLLSLMLKVLQLSYLPTQLQTWPAITAFLLGQLGWLASLCWLVAMGLCLALVFRSATAAGGLLAVIWIAEAFFKEILITTDWLRPIFLFPTTLEPDITFWLTNRLEVFGTGLVLLVVSWFILHNTEGLLKSASEE</sequence>
<feature type="transmembrane region" description="Helical" evidence="1">
    <location>
        <begin position="196"/>
        <end position="221"/>
    </location>
</feature>
<feature type="transmembrane region" description="Helical" evidence="1">
    <location>
        <begin position="85"/>
        <end position="106"/>
    </location>
</feature>
<proteinExistence type="predicted"/>
<comment type="caution">
    <text evidence="2">The sequence shown here is derived from an EMBL/GenBank/DDBJ whole genome shotgun (WGS) entry which is preliminary data.</text>
</comment>
<dbReference type="Proteomes" id="UP000287352">
    <property type="component" value="Unassembled WGS sequence"/>
</dbReference>